<dbReference type="Proteomes" id="UP000233399">
    <property type="component" value="Unassembled WGS sequence"/>
</dbReference>
<gene>
    <name evidence="1" type="ORF">CXB65_23300</name>
</gene>
<dbReference type="AlphaFoldDB" id="A0A2N1IMC8"/>
<accession>A0A2N1IMC8</accession>
<comment type="caution">
    <text evidence="1">The sequence shown here is derived from an EMBL/GenBank/DDBJ whole genome shotgun (WGS) entry which is preliminary data.</text>
</comment>
<evidence type="ECO:0000313" key="1">
    <source>
        <dbReference type="EMBL" id="PKI19414.1"/>
    </source>
</evidence>
<proteinExistence type="predicted"/>
<dbReference type="Pfam" id="PF07409">
    <property type="entry name" value="GP46"/>
    <property type="match status" value="1"/>
</dbReference>
<dbReference type="RefSeq" id="WP_101196693.1">
    <property type="nucleotide sequence ID" value="NZ_PJCG01000061.1"/>
</dbReference>
<evidence type="ECO:0000313" key="2">
    <source>
        <dbReference type="Proteomes" id="UP000233399"/>
    </source>
</evidence>
<name>A0A2N1IMC8_9PSED</name>
<reference evidence="1 2" key="1">
    <citation type="submission" date="2017-12" db="EMBL/GenBank/DDBJ databases">
        <title>Isolation and characterization of an aerobic denitrifying Pseudomonas monteilii CY06 from aquaculture ponds.</title>
        <authorList>
            <person name="Ma Q."/>
            <person name="Cai Y."/>
            <person name="He Z."/>
        </authorList>
    </citation>
    <scope>NUCLEOTIDE SEQUENCE [LARGE SCALE GENOMIC DNA]</scope>
    <source>
        <strain evidence="1 2">CY06</strain>
    </source>
</reference>
<evidence type="ECO:0008006" key="3">
    <source>
        <dbReference type="Google" id="ProtNLM"/>
    </source>
</evidence>
<dbReference type="EMBL" id="PJCG01000061">
    <property type="protein sequence ID" value="PKI19414.1"/>
    <property type="molecule type" value="Genomic_DNA"/>
</dbReference>
<sequence length="133" mass="15324">MALFSDDGAEQAWRRAVVISLLTWRRAEDGDQLDDDQRYGWWGDTFPTVERDRIGSRLWQLRRRTLTDDTVRDAEAFARESLAWLDDDDRVAAVTVTASREVTRLNLLVVLSMRDGSVIDVQLDTLWQVINAV</sequence>
<organism evidence="1 2">
    <name type="scientific">Pseudomonas monteilii</name>
    <dbReference type="NCBI Taxonomy" id="76759"/>
    <lineage>
        <taxon>Bacteria</taxon>
        <taxon>Pseudomonadati</taxon>
        <taxon>Pseudomonadota</taxon>
        <taxon>Gammaproteobacteria</taxon>
        <taxon>Pseudomonadales</taxon>
        <taxon>Pseudomonadaceae</taxon>
        <taxon>Pseudomonas</taxon>
    </lineage>
</organism>
<protein>
    <recommendedName>
        <fullName evidence="3">Phage GP46 family protein</fullName>
    </recommendedName>
</protein>
<dbReference type="InterPro" id="IPR010877">
    <property type="entry name" value="Phage_Mu_Gp46"/>
</dbReference>